<protein>
    <submittedName>
        <fullName evidence="4">Ribonuclease H-like domain-containing protein</fullName>
    </submittedName>
</protein>
<dbReference type="PROSITE" id="PS50158">
    <property type="entry name" value="ZF_CCHC"/>
    <property type="match status" value="1"/>
</dbReference>
<keyword evidence="1" id="KW-0862">Zinc</keyword>
<feature type="domain" description="CCHC-type" evidence="3">
    <location>
        <begin position="169"/>
        <end position="183"/>
    </location>
</feature>
<organism evidence="4 5">
    <name type="scientific">Tanacetum coccineum</name>
    <dbReference type="NCBI Taxonomy" id="301880"/>
    <lineage>
        <taxon>Eukaryota</taxon>
        <taxon>Viridiplantae</taxon>
        <taxon>Streptophyta</taxon>
        <taxon>Embryophyta</taxon>
        <taxon>Tracheophyta</taxon>
        <taxon>Spermatophyta</taxon>
        <taxon>Magnoliopsida</taxon>
        <taxon>eudicotyledons</taxon>
        <taxon>Gunneridae</taxon>
        <taxon>Pentapetalae</taxon>
        <taxon>asterids</taxon>
        <taxon>campanulids</taxon>
        <taxon>Asterales</taxon>
        <taxon>Asteraceae</taxon>
        <taxon>Asteroideae</taxon>
        <taxon>Anthemideae</taxon>
        <taxon>Anthemidinae</taxon>
        <taxon>Tanacetum</taxon>
    </lineage>
</organism>
<dbReference type="Pfam" id="PF00098">
    <property type="entry name" value="zf-CCHC"/>
    <property type="match status" value="1"/>
</dbReference>
<dbReference type="InterPro" id="IPR001878">
    <property type="entry name" value="Znf_CCHC"/>
</dbReference>
<dbReference type="Gene3D" id="4.10.60.10">
    <property type="entry name" value="Zinc finger, CCHC-type"/>
    <property type="match status" value="1"/>
</dbReference>
<keyword evidence="1" id="KW-0863">Zinc-finger</keyword>
<evidence type="ECO:0000313" key="4">
    <source>
        <dbReference type="EMBL" id="GJU05309.1"/>
    </source>
</evidence>
<accession>A0ABQ5J2A3</accession>
<feature type="region of interest" description="Disordered" evidence="2">
    <location>
        <begin position="315"/>
        <end position="350"/>
    </location>
</feature>
<feature type="compositionally biased region" description="Low complexity" evidence="2">
    <location>
        <begin position="238"/>
        <end position="247"/>
    </location>
</feature>
<sequence>KTILKQQYENFTASRSEGLDKTYDRFQKLISQLEIHGEFISQEDANLKLLRSLPSAWNNIALIMHDTSNTNEAVNTAHDVSVAGLKRHASSSTYVDDVMFSFFVNQSNSPQLDNKDLEQIDTDDLEEMDLKWQVAMLTMRVKTFLKKTGRNLNFNDKETVGFNKTKVECYNCHKRGHFARECRAPRNQGNRNGDAPRRIVPVATPANVLVVQDGIGGYDWSFQAEKVPTDFALMAHLSPDSSSSSSSDSKKKQSRRKHTKNTKVPHTSDSAADVPNEEHVPTHSHDPLLSGEDRMKLTELMDMCTKLSEKVGVTRRVASSDDEGLGAQEDASKQGRNVLEEQEKDVAKKEVSTADLVTTGGEVVTTANVEVTTIKAPTTNIDELTLAQTLIKSKAAKPKAVTSAATTTTTTRPKARGVVVQEPSEFKTTSSYLLPHAKDKGKRIMVEHEVPLKKKDKLALDEEMARNLEA</sequence>
<name>A0ABQ5J2A3_9ASTR</name>
<dbReference type="Pfam" id="PF14223">
    <property type="entry name" value="Retrotran_gag_2"/>
    <property type="match status" value="1"/>
</dbReference>
<dbReference type="SUPFAM" id="SSF57756">
    <property type="entry name" value="Retrovirus zinc finger-like domains"/>
    <property type="match status" value="1"/>
</dbReference>
<reference evidence="4" key="1">
    <citation type="journal article" date="2022" name="Int. J. Mol. Sci.">
        <title>Draft Genome of Tanacetum Coccineum: Genomic Comparison of Closely Related Tanacetum-Family Plants.</title>
        <authorList>
            <person name="Yamashiro T."/>
            <person name="Shiraishi A."/>
            <person name="Nakayama K."/>
            <person name="Satake H."/>
        </authorList>
    </citation>
    <scope>NUCLEOTIDE SEQUENCE</scope>
</reference>
<dbReference type="Proteomes" id="UP001151760">
    <property type="component" value="Unassembled WGS sequence"/>
</dbReference>
<comment type="caution">
    <text evidence="4">The sequence shown here is derived from an EMBL/GenBank/DDBJ whole genome shotgun (WGS) entry which is preliminary data.</text>
</comment>
<gene>
    <name evidence="4" type="ORF">Tco_1121739</name>
</gene>
<feature type="compositionally biased region" description="Basic residues" evidence="2">
    <location>
        <begin position="252"/>
        <end position="263"/>
    </location>
</feature>
<dbReference type="InterPro" id="IPR036875">
    <property type="entry name" value="Znf_CCHC_sf"/>
</dbReference>
<evidence type="ECO:0000259" key="3">
    <source>
        <dbReference type="PROSITE" id="PS50158"/>
    </source>
</evidence>
<reference evidence="4" key="2">
    <citation type="submission" date="2022-01" db="EMBL/GenBank/DDBJ databases">
        <authorList>
            <person name="Yamashiro T."/>
            <person name="Shiraishi A."/>
            <person name="Satake H."/>
            <person name="Nakayama K."/>
        </authorList>
    </citation>
    <scope>NUCLEOTIDE SEQUENCE</scope>
</reference>
<keyword evidence="5" id="KW-1185">Reference proteome</keyword>
<proteinExistence type="predicted"/>
<keyword evidence="1" id="KW-0479">Metal-binding</keyword>
<feature type="compositionally biased region" description="Basic and acidic residues" evidence="2">
    <location>
        <begin position="276"/>
        <end position="291"/>
    </location>
</feature>
<dbReference type="EMBL" id="BQNB010021336">
    <property type="protein sequence ID" value="GJU05309.1"/>
    <property type="molecule type" value="Genomic_DNA"/>
</dbReference>
<evidence type="ECO:0000256" key="1">
    <source>
        <dbReference type="PROSITE-ProRule" id="PRU00047"/>
    </source>
</evidence>
<feature type="non-terminal residue" evidence="4">
    <location>
        <position position="1"/>
    </location>
</feature>
<evidence type="ECO:0000313" key="5">
    <source>
        <dbReference type="Proteomes" id="UP001151760"/>
    </source>
</evidence>
<feature type="compositionally biased region" description="Basic and acidic residues" evidence="2">
    <location>
        <begin position="330"/>
        <end position="350"/>
    </location>
</feature>
<dbReference type="SMART" id="SM00343">
    <property type="entry name" value="ZnF_C2HC"/>
    <property type="match status" value="1"/>
</dbReference>
<evidence type="ECO:0000256" key="2">
    <source>
        <dbReference type="SAM" id="MobiDB-lite"/>
    </source>
</evidence>
<feature type="region of interest" description="Disordered" evidence="2">
    <location>
        <begin position="238"/>
        <end position="291"/>
    </location>
</feature>